<protein>
    <submittedName>
        <fullName evidence="3">Beta-microseminoprotein</fullName>
    </submittedName>
</protein>
<feature type="region of interest" description="Disordered" evidence="1">
    <location>
        <begin position="38"/>
        <end position="66"/>
    </location>
</feature>
<accession>A0A183CRQ8</accession>
<proteinExistence type="predicted"/>
<dbReference type="WBParaSite" id="GPLIN_001556600">
    <property type="protein sequence ID" value="GPLIN_001556600"/>
    <property type="gene ID" value="GPLIN_001556600"/>
</dbReference>
<dbReference type="SUPFAM" id="SSF57501">
    <property type="entry name" value="Cystine-knot cytokines"/>
    <property type="match status" value="1"/>
</dbReference>
<sequence>PKKADNWKSISDEEPTEMTLWTSIGRTGFREWRTGGRVINPYPKHQQMDDGGTTLEGPSTASPLPSIAECDERCREIERKLNGVMELRWQRTEEDDVFRLDDDVDEEPGMEDELSGGIGTNWVTGERSGGGVGLRLRRSGCYLEKFVPIGNCTKHGFEESFGDEKLCTACQGIYVLNRECFPVFVNSVVCDRREFECIYDRLSGSAQGKCRPKVMRNRSVGADCEHWVYEYIEVPVACECYLSKRSVWLEAVPPSIGEEHLR</sequence>
<keyword evidence="2" id="KW-1185">Reference proteome</keyword>
<dbReference type="InterPro" id="IPR029034">
    <property type="entry name" value="Cystine-knot_cytokine"/>
</dbReference>
<dbReference type="PANTHER" id="PTHR33995:SF13">
    <property type="entry name" value="CTCK DOMAIN-CONTAINING PROTEIN"/>
    <property type="match status" value="1"/>
</dbReference>
<feature type="region of interest" description="Disordered" evidence="1">
    <location>
        <begin position="103"/>
        <end position="122"/>
    </location>
</feature>
<reference evidence="3" key="2">
    <citation type="submission" date="2016-06" db="UniProtKB">
        <authorList>
            <consortium name="WormBaseParasite"/>
        </authorList>
    </citation>
    <scope>IDENTIFICATION</scope>
</reference>
<dbReference type="Proteomes" id="UP000050741">
    <property type="component" value="Unassembled WGS sequence"/>
</dbReference>
<dbReference type="PANTHER" id="PTHR33995">
    <property type="entry name" value="PROTEIN CBG18546"/>
    <property type="match status" value="1"/>
</dbReference>
<evidence type="ECO:0000313" key="3">
    <source>
        <dbReference type="WBParaSite" id="GPLIN_001556600"/>
    </source>
</evidence>
<evidence type="ECO:0000313" key="2">
    <source>
        <dbReference type="Proteomes" id="UP000050741"/>
    </source>
</evidence>
<feature type="compositionally biased region" description="Acidic residues" evidence="1">
    <location>
        <begin position="103"/>
        <end position="114"/>
    </location>
</feature>
<organism evidence="2 3">
    <name type="scientific">Globodera pallida</name>
    <name type="common">Potato cyst nematode worm</name>
    <name type="synonym">Heterodera pallida</name>
    <dbReference type="NCBI Taxonomy" id="36090"/>
    <lineage>
        <taxon>Eukaryota</taxon>
        <taxon>Metazoa</taxon>
        <taxon>Ecdysozoa</taxon>
        <taxon>Nematoda</taxon>
        <taxon>Chromadorea</taxon>
        <taxon>Rhabditida</taxon>
        <taxon>Tylenchina</taxon>
        <taxon>Tylenchomorpha</taxon>
        <taxon>Tylenchoidea</taxon>
        <taxon>Heteroderidae</taxon>
        <taxon>Heteroderinae</taxon>
        <taxon>Globodera</taxon>
    </lineage>
</organism>
<name>A0A183CRQ8_GLOPA</name>
<reference evidence="2" key="1">
    <citation type="submission" date="2014-05" db="EMBL/GenBank/DDBJ databases">
        <title>The genome and life-stage specific transcriptomes of Globodera pallida elucidate key aspects of plant parasitism by a cyst nematode.</title>
        <authorList>
            <person name="Cotton J.A."/>
            <person name="Lilley C.J."/>
            <person name="Jones L.M."/>
            <person name="Kikuchi T."/>
            <person name="Reid A.J."/>
            <person name="Thorpe P."/>
            <person name="Tsai I.J."/>
            <person name="Beasley H."/>
            <person name="Blok V."/>
            <person name="Cock P.J.A."/>
            <person name="Van den Akker S.E."/>
            <person name="Holroyd N."/>
            <person name="Hunt M."/>
            <person name="Mantelin S."/>
            <person name="Naghra H."/>
            <person name="Pain A."/>
            <person name="Palomares-Rius J.E."/>
            <person name="Zarowiecki M."/>
            <person name="Berriman M."/>
            <person name="Jones J.T."/>
            <person name="Urwin P.E."/>
        </authorList>
    </citation>
    <scope>NUCLEOTIDE SEQUENCE [LARGE SCALE GENOMIC DNA]</scope>
    <source>
        <strain evidence="2">Lindley</strain>
    </source>
</reference>
<dbReference type="AlphaFoldDB" id="A0A183CRQ8"/>
<evidence type="ECO:0000256" key="1">
    <source>
        <dbReference type="SAM" id="MobiDB-lite"/>
    </source>
</evidence>